<dbReference type="PANTHER" id="PTHR47966:SF49">
    <property type="entry name" value="PEPSIN A-5"/>
    <property type="match status" value="1"/>
</dbReference>
<evidence type="ECO:0000256" key="1">
    <source>
        <dbReference type="ARBA" id="ARBA00004239"/>
    </source>
</evidence>
<feature type="disulfide bond" evidence="7">
    <location>
        <begin position="331"/>
        <end position="336"/>
    </location>
</feature>
<dbReference type="AlphaFoldDB" id="A0A835ZUK0"/>
<evidence type="ECO:0000256" key="4">
    <source>
        <dbReference type="ARBA" id="ARBA00022729"/>
    </source>
</evidence>
<dbReference type="Gene3D" id="6.10.140.60">
    <property type="match status" value="1"/>
</dbReference>
<organism evidence="11 12">
    <name type="scientific">Ovis aries</name>
    <name type="common">Sheep</name>
    <dbReference type="NCBI Taxonomy" id="9940"/>
    <lineage>
        <taxon>Eukaryota</taxon>
        <taxon>Metazoa</taxon>
        <taxon>Chordata</taxon>
        <taxon>Craniata</taxon>
        <taxon>Vertebrata</taxon>
        <taxon>Euteleostomi</taxon>
        <taxon>Mammalia</taxon>
        <taxon>Eutheria</taxon>
        <taxon>Laurasiatheria</taxon>
        <taxon>Artiodactyla</taxon>
        <taxon>Ruminantia</taxon>
        <taxon>Pecora</taxon>
        <taxon>Bovidae</taxon>
        <taxon>Caprinae</taxon>
        <taxon>Ovis</taxon>
    </lineage>
</organism>
<dbReference type="PANTHER" id="PTHR47966">
    <property type="entry name" value="BETA-SITE APP-CLEAVING ENZYME, ISOFORM A-RELATED"/>
    <property type="match status" value="1"/>
</dbReference>
<proteinExistence type="inferred from homology"/>
<dbReference type="GO" id="GO:0006508">
    <property type="term" value="P:proteolysis"/>
    <property type="evidence" value="ECO:0007669"/>
    <property type="project" value="UniProtKB-KW"/>
</dbReference>
<gene>
    <name evidence="11" type="ORF">JEQ12_011099</name>
</gene>
<evidence type="ECO:0000256" key="5">
    <source>
        <dbReference type="ARBA" id="ARBA00023157"/>
    </source>
</evidence>
<evidence type="ECO:0000256" key="2">
    <source>
        <dbReference type="ARBA" id="ARBA00007447"/>
    </source>
</evidence>
<keyword evidence="4 9" id="KW-0732">Signal</keyword>
<dbReference type="GO" id="GO:0005576">
    <property type="term" value="C:extracellular region"/>
    <property type="evidence" value="ECO:0007669"/>
    <property type="project" value="UniProtKB-SubCell"/>
</dbReference>
<dbReference type="InterPro" id="IPR001969">
    <property type="entry name" value="Aspartic_peptidase_AS"/>
</dbReference>
<sequence length="1228" mass="137594">MKWLVLLGLVAFSECIVKAIPIFDKLKNLGAISEPVFVFYLSKDEREGSVVIFGGVDHCYYKRELNWVPLVQVGDWTVHVDCITMKREVIACSDDCTAMVGTGASHIQGPGRLVDNIQKLIGATPQGSKHYVSCSVVNTLPSIIFTINSINYPVPGRAYILKIGDLISTDQPFGLSMVEYGFEGVPFNGVLGLNYTNISFSGAIPILDKMKNQDAISEPHYVSSFAVNTLSSLNFTVNGINYLVPAQAYILKARFSIILDVHADQFDFPAKLQRRDCSSFLCIPKSFKGHSPRTVMKMLYVGNITIGTPPQEFQVLFDTGSSFLWVPSVFCKSSTCSKRIRFRHLQSSTLRLTDKICRITYGSRRIKGIVVRDTVRMGDLVSTDQLFGLSLVEYGFEDIPFDGILGLNYPNISSAGAIPIVDNLKNQGAISEPVFAFYLSKYKQEGSVVMFGGVDQRYYKGELNWVPLIQVGGWTVHMDCISMKRKVIACSGGCHADFDTRTSLIQGPSTLVNNIQKLIGARQRGSQHYVSCSAVNTLPSIIFTINGINYLVPAQAYILKSGSVDQLAHCYCDTEDLGGLTPWNLPSFLWDEISYTSWFRHYKFSTFRPILKIFSITYGSGSMMGFLAYDTFWMQRKGSVVMFDGVDKAYYQGVLDWVPLIKAGNWSVHLDQVWYNETRPTDVYSQMKYMGNIIIGRHPQEFQVIYDTGSSDCYTSWFRHCKFSTFRPTQKTFRIAYGSGSMMGFLAYDTVHVTLNTLSSIIFSINGINYPGPAQPTSSSFFSKQARFSVFLDVHEDQFDFPAKDQGRDDSSILCILKSFKVHSPRTLMKLVYMGNITIGTPPQEFQVVFDTGSADFWVHSLFCTSPACATRVRFRQHQSSTFRSTRKTFSINYGSGTMRGVIVHDTVQIGDLVSTDQPFGLSMAESGFEGTVFDGILGLNYPNLSRSGAIPIFDKLKNEGAISEPVFAFYFSKDEREGSVVMFGGVDHRYYKGELNWIPLFEEGDWSVYMDRITMKRKVVACSSGCEAIVDTGTSLIRGPRKLVNNIQNLIGARPRGSKHYVYCSVVNTLPSIIFTINGINYPVPGRAYILKSSTHHTLPQDNLMSLTSLVLDELSYFLLLRKPLDTYQKREIKQRIVLGLDIGGSHRERIPLKKVKTMRNTLSDKNMLSNFLKEHVYRLSQISSFGSDITIHPLRNIMDMLHIGNITIGTPSQEFQVVFDTGLSDL</sequence>
<dbReference type="PRINTS" id="PR00792">
    <property type="entry name" value="PEPSIN"/>
</dbReference>
<keyword evidence="3" id="KW-0964">Secreted</keyword>
<evidence type="ECO:0000256" key="8">
    <source>
        <dbReference type="RuleBase" id="RU000454"/>
    </source>
</evidence>
<evidence type="ECO:0000256" key="9">
    <source>
        <dbReference type="SAM" id="SignalP"/>
    </source>
</evidence>
<reference evidence="11 12" key="1">
    <citation type="submission" date="2020-12" db="EMBL/GenBank/DDBJ databases">
        <title>De novo assembly of Tibetan sheep genome.</title>
        <authorList>
            <person name="Li X."/>
        </authorList>
    </citation>
    <scope>NUCLEOTIDE SEQUENCE [LARGE SCALE GENOMIC DNA]</scope>
    <source>
        <tissue evidence="11">Heart</tissue>
    </source>
</reference>
<dbReference type="SUPFAM" id="SSF50630">
    <property type="entry name" value="Acid proteases"/>
    <property type="match status" value="7"/>
</dbReference>
<dbReference type="InterPro" id="IPR021109">
    <property type="entry name" value="Peptidase_aspartic_dom_sf"/>
</dbReference>
<evidence type="ECO:0000313" key="12">
    <source>
        <dbReference type="Proteomes" id="UP000664991"/>
    </source>
</evidence>
<protein>
    <recommendedName>
        <fullName evidence="10">Peptidase A1 domain-containing protein</fullName>
    </recommendedName>
</protein>
<dbReference type="InterPro" id="IPR033121">
    <property type="entry name" value="PEPTIDASE_A1"/>
</dbReference>
<keyword evidence="5 7" id="KW-1015">Disulfide bond</keyword>
<dbReference type="PROSITE" id="PS51767">
    <property type="entry name" value="PEPTIDASE_A1"/>
    <property type="match status" value="4"/>
</dbReference>
<feature type="domain" description="Peptidase A1" evidence="10">
    <location>
        <begin position="1204"/>
        <end position="1228"/>
    </location>
</feature>
<evidence type="ECO:0000259" key="10">
    <source>
        <dbReference type="PROSITE" id="PS51767"/>
    </source>
</evidence>
<feature type="domain" description="Peptidase A1" evidence="10">
    <location>
        <begin position="1"/>
        <end position="217"/>
    </location>
</feature>
<dbReference type="EMBL" id="JAEMGP010000021">
    <property type="protein sequence ID" value="KAG5196413.1"/>
    <property type="molecule type" value="Genomic_DNA"/>
</dbReference>
<feature type="disulfide bond" evidence="7">
    <location>
        <begin position="532"/>
        <end position="570"/>
    </location>
</feature>
<feature type="active site" evidence="6">
    <location>
        <position position="318"/>
    </location>
</feature>
<feature type="domain" description="Peptidase A1" evidence="10">
    <location>
        <begin position="833"/>
        <end position="1141"/>
    </location>
</feature>
<evidence type="ECO:0000256" key="7">
    <source>
        <dbReference type="PIRSR" id="PIRSR601461-2"/>
    </source>
</evidence>
<evidence type="ECO:0000256" key="6">
    <source>
        <dbReference type="PIRSR" id="PIRSR601461-1"/>
    </source>
</evidence>
<dbReference type="GO" id="GO:0004190">
    <property type="term" value="F:aspartic-type endopeptidase activity"/>
    <property type="evidence" value="ECO:0007669"/>
    <property type="project" value="UniProtKB-KW"/>
</dbReference>
<keyword evidence="8" id="KW-0645">Protease</keyword>
<comment type="caution">
    <text evidence="11">The sequence shown here is derived from an EMBL/GenBank/DDBJ whole genome shotgun (WGS) entry which is preliminary data.</text>
</comment>
<feature type="domain" description="Peptidase A1" evidence="10">
    <location>
        <begin position="300"/>
        <end position="612"/>
    </location>
</feature>
<comment type="subcellular location">
    <subcellularLocation>
        <location evidence="1">Secreted</location>
        <location evidence="1">Extracellular space</location>
    </subcellularLocation>
</comment>
<keyword evidence="8" id="KW-0064">Aspartyl protease</keyword>
<name>A0A835ZUK0_SHEEP</name>
<dbReference type="FunFam" id="2.40.70.10:FF:000004">
    <property type="entry name" value="Pepsin A"/>
    <property type="match status" value="2"/>
</dbReference>
<evidence type="ECO:0000256" key="3">
    <source>
        <dbReference type="ARBA" id="ARBA00022525"/>
    </source>
</evidence>
<comment type="similarity">
    <text evidence="2 8">Belongs to the peptidase A1 family.</text>
</comment>
<feature type="chain" id="PRO_5033034094" description="Peptidase A1 domain-containing protein" evidence="9">
    <location>
        <begin position="20"/>
        <end position="1228"/>
    </location>
</feature>
<dbReference type="Gene3D" id="2.40.70.10">
    <property type="entry name" value="Acid Proteases"/>
    <property type="match status" value="7"/>
</dbReference>
<feature type="disulfide bond" evidence="7">
    <location>
        <begin position="490"/>
        <end position="494"/>
    </location>
</feature>
<dbReference type="InterPro" id="IPR001461">
    <property type="entry name" value="Aspartic_peptidase_A1"/>
</dbReference>
<feature type="active site" evidence="6">
    <location>
        <position position="499"/>
    </location>
</feature>
<feature type="signal peptide" evidence="9">
    <location>
        <begin position="1"/>
        <end position="19"/>
    </location>
</feature>
<accession>A0A835ZUK0</accession>
<dbReference type="Pfam" id="PF07966">
    <property type="entry name" value="A1_Propeptide"/>
    <property type="match status" value="1"/>
</dbReference>
<keyword evidence="8" id="KW-0378">Hydrolase</keyword>
<dbReference type="Pfam" id="PF00026">
    <property type="entry name" value="Asp"/>
    <property type="match status" value="6"/>
</dbReference>
<dbReference type="InterPro" id="IPR012848">
    <property type="entry name" value="Aspartic_peptidase_N"/>
</dbReference>
<dbReference type="Proteomes" id="UP000664991">
    <property type="component" value="Chromosome 21"/>
</dbReference>
<evidence type="ECO:0000313" key="11">
    <source>
        <dbReference type="EMBL" id="KAG5196413.1"/>
    </source>
</evidence>
<dbReference type="PROSITE" id="PS00141">
    <property type="entry name" value="ASP_PROTEASE"/>
    <property type="match status" value="3"/>
</dbReference>